<name>A0A3B0XVY8_9ZZZZ</name>
<organism evidence="1">
    <name type="scientific">hydrothermal vent metagenome</name>
    <dbReference type="NCBI Taxonomy" id="652676"/>
    <lineage>
        <taxon>unclassified sequences</taxon>
        <taxon>metagenomes</taxon>
        <taxon>ecological metagenomes</taxon>
    </lineage>
</organism>
<gene>
    <name evidence="1" type="ORF">MNBD_GAMMA08-954</name>
</gene>
<dbReference type="AlphaFoldDB" id="A0A3B0XVY8"/>
<feature type="non-terminal residue" evidence="1">
    <location>
        <position position="61"/>
    </location>
</feature>
<reference evidence="1" key="1">
    <citation type="submission" date="2018-06" db="EMBL/GenBank/DDBJ databases">
        <authorList>
            <person name="Zhirakovskaya E."/>
        </authorList>
    </citation>
    <scope>NUCLEOTIDE SEQUENCE</scope>
</reference>
<proteinExistence type="predicted"/>
<accession>A0A3B0XVY8</accession>
<protein>
    <submittedName>
        <fullName evidence="1">Uncharacterized protein</fullName>
    </submittedName>
</protein>
<evidence type="ECO:0000313" key="1">
    <source>
        <dbReference type="EMBL" id="VAW67292.1"/>
    </source>
</evidence>
<dbReference type="EMBL" id="UOFH01000378">
    <property type="protein sequence ID" value="VAW67292.1"/>
    <property type="molecule type" value="Genomic_DNA"/>
</dbReference>
<sequence>MSFELKNIKILFLIMFLIFPLCLCASVVNKKDNAEAAKLYEQAKELFERRCYLDASEVLNK</sequence>